<dbReference type="RefSeq" id="WP_164315522.1">
    <property type="nucleotide sequence ID" value="NZ_JAAGLU010000012.1"/>
</dbReference>
<reference evidence="2" key="1">
    <citation type="submission" date="2020-01" db="EMBL/GenBank/DDBJ databases">
        <title>Insect and environment-associated Actinomycetes.</title>
        <authorList>
            <person name="Currrie C."/>
            <person name="Chevrette M."/>
            <person name="Carlson C."/>
            <person name="Stubbendieck R."/>
            <person name="Wendt-Pienkowski E."/>
        </authorList>
    </citation>
    <scope>NUCLEOTIDE SEQUENCE</scope>
    <source>
        <strain evidence="2">SID12501</strain>
    </source>
</reference>
<feature type="active site" evidence="1">
    <location>
        <position position="54"/>
    </location>
</feature>
<evidence type="ECO:0000256" key="1">
    <source>
        <dbReference type="PIRSR" id="PIRSR016184-1"/>
    </source>
</evidence>
<dbReference type="InterPro" id="IPR003719">
    <property type="entry name" value="Phenazine_PhzF-like"/>
</dbReference>
<dbReference type="SUPFAM" id="SSF54506">
    <property type="entry name" value="Diaminopimelate epimerase-like"/>
    <property type="match status" value="1"/>
</dbReference>
<dbReference type="EMBL" id="JAAGLU010000012">
    <property type="protein sequence ID" value="NEC87434.1"/>
    <property type="molecule type" value="Genomic_DNA"/>
</dbReference>
<dbReference type="GO" id="GO:0005737">
    <property type="term" value="C:cytoplasm"/>
    <property type="evidence" value="ECO:0007669"/>
    <property type="project" value="TreeGrafter"/>
</dbReference>
<name>A0A6B3BSW2_9ACTN</name>
<proteinExistence type="predicted"/>
<dbReference type="PANTHER" id="PTHR13774">
    <property type="entry name" value="PHENAZINE BIOSYNTHESIS PROTEIN"/>
    <property type="match status" value="1"/>
</dbReference>
<organism evidence="2">
    <name type="scientific">Streptomyces sp. SID12501</name>
    <dbReference type="NCBI Taxonomy" id="2706042"/>
    <lineage>
        <taxon>Bacteria</taxon>
        <taxon>Bacillati</taxon>
        <taxon>Actinomycetota</taxon>
        <taxon>Actinomycetes</taxon>
        <taxon>Kitasatosporales</taxon>
        <taxon>Streptomycetaceae</taxon>
        <taxon>Streptomyces</taxon>
    </lineage>
</organism>
<evidence type="ECO:0000313" key="2">
    <source>
        <dbReference type="EMBL" id="NEC87434.1"/>
    </source>
</evidence>
<sequence length="285" mass="30374">MTAAAVGPRTRAFSQVDVFTDEPFLGNPVAVVLDGDGITDRDMARLANWTNLSETTFVVPPSSAEADYGLRIFTPGGEIPFAGHPTLGSAHAWLEAGGVPRSPGRLVQECPLGLIDVRRSGNGLIFRAPDLKRDGPLDSTHLDRIARGLGIGRERIVAHQWVDNGPGWAAVQLATAEEVLALDPDDRHMGDLMLGVVGAHPEDSPVAFEVRAFAMPAGVREDPVTGSLHAGIAQWLIRSGVAPRCYRAGQGSRLRRQGVVTIEAHDTEVWVGGRSSTCVRGTVDV</sequence>
<dbReference type="GO" id="GO:0016853">
    <property type="term" value="F:isomerase activity"/>
    <property type="evidence" value="ECO:0007669"/>
    <property type="project" value="TreeGrafter"/>
</dbReference>
<dbReference type="Pfam" id="PF02567">
    <property type="entry name" value="PhzC-PhzF"/>
    <property type="match status" value="1"/>
</dbReference>
<dbReference type="AlphaFoldDB" id="A0A6B3BSW2"/>
<dbReference type="PANTHER" id="PTHR13774:SF32">
    <property type="entry name" value="ANTISENSE-ENHANCING SEQUENCE 1"/>
    <property type="match status" value="1"/>
</dbReference>
<gene>
    <name evidence="2" type="ORF">G3I71_16735</name>
</gene>
<accession>A0A6B3BSW2</accession>
<dbReference type="Gene3D" id="3.10.310.10">
    <property type="entry name" value="Diaminopimelate Epimerase, Chain A, domain 1"/>
    <property type="match status" value="2"/>
</dbReference>
<protein>
    <submittedName>
        <fullName evidence="2">PhzF family phenazine biosynthesis protein</fullName>
    </submittedName>
</protein>
<comment type="caution">
    <text evidence="2">The sequence shown here is derived from an EMBL/GenBank/DDBJ whole genome shotgun (WGS) entry which is preliminary data.</text>
</comment>
<dbReference type="PIRSF" id="PIRSF016184">
    <property type="entry name" value="PhzC_PhzF"/>
    <property type="match status" value="1"/>
</dbReference>
<dbReference type="NCBIfam" id="TIGR00654">
    <property type="entry name" value="PhzF_family"/>
    <property type="match status" value="1"/>
</dbReference>